<proteinExistence type="predicted"/>
<dbReference type="InterPro" id="IPR000873">
    <property type="entry name" value="AMP-dep_synth/lig_dom"/>
</dbReference>
<dbReference type="PANTHER" id="PTHR45527">
    <property type="entry name" value="NONRIBOSOMAL PEPTIDE SYNTHETASE"/>
    <property type="match status" value="1"/>
</dbReference>
<dbReference type="OrthoDB" id="2472181at2"/>
<dbReference type="EMBL" id="MSIF01000011">
    <property type="protein sequence ID" value="OLF08827.1"/>
    <property type="molecule type" value="Genomic_DNA"/>
</dbReference>
<evidence type="ECO:0000313" key="6">
    <source>
        <dbReference type="EMBL" id="OLF08827.1"/>
    </source>
</evidence>
<keyword evidence="2" id="KW-0596">Phosphopantetheine</keyword>
<dbReference type="PROSITE" id="PS00012">
    <property type="entry name" value="PHOSPHOPANTETHEINE"/>
    <property type="match status" value="1"/>
</dbReference>
<dbReference type="FunFam" id="1.10.1200.10:FF:000016">
    <property type="entry name" value="Non-ribosomal peptide synthase"/>
    <property type="match status" value="1"/>
</dbReference>
<dbReference type="FunFam" id="3.40.50.12780:FF:000012">
    <property type="entry name" value="Non-ribosomal peptide synthetase"/>
    <property type="match status" value="1"/>
</dbReference>
<protein>
    <submittedName>
        <fullName evidence="6">Amino acid adenylation protein</fullName>
    </submittedName>
</protein>
<feature type="compositionally biased region" description="Basic and acidic residues" evidence="4">
    <location>
        <begin position="1"/>
        <end position="20"/>
    </location>
</feature>
<dbReference type="InterPro" id="IPR010071">
    <property type="entry name" value="AA_adenyl_dom"/>
</dbReference>
<dbReference type="InterPro" id="IPR001031">
    <property type="entry name" value="Thioesterase"/>
</dbReference>
<dbReference type="InterPro" id="IPR020459">
    <property type="entry name" value="AMP-binding"/>
</dbReference>
<comment type="caution">
    <text evidence="6">The sequence shown here is derived from an EMBL/GenBank/DDBJ whole genome shotgun (WGS) entry which is preliminary data.</text>
</comment>
<evidence type="ECO:0000313" key="7">
    <source>
        <dbReference type="Proteomes" id="UP000185696"/>
    </source>
</evidence>
<dbReference type="SMART" id="SM00823">
    <property type="entry name" value="PKS_PP"/>
    <property type="match status" value="1"/>
</dbReference>
<dbReference type="InterPro" id="IPR029058">
    <property type="entry name" value="AB_hydrolase_fold"/>
</dbReference>
<feature type="region of interest" description="Disordered" evidence="4">
    <location>
        <begin position="1"/>
        <end position="22"/>
    </location>
</feature>
<dbReference type="PRINTS" id="PR00154">
    <property type="entry name" value="AMPBINDING"/>
</dbReference>
<evidence type="ECO:0000256" key="3">
    <source>
        <dbReference type="ARBA" id="ARBA00022553"/>
    </source>
</evidence>
<dbReference type="FunFam" id="3.40.50.980:FF:000001">
    <property type="entry name" value="Non-ribosomal peptide synthetase"/>
    <property type="match status" value="1"/>
</dbReference>
<dbReference type="Gene3D" id="1.10.1200.10">
    <property type="entry name" value="ACP-like"/>
    <property type="match status" value="1"/>
</dbReference>
<dbReference type="PROSITE" id="PS00455">
    <property type="entry name" value="AMP_BINDING"/>
    <property type="match status" value="1"/>
</dbReference>
<dbReference type="Gene3D" id="3.40.50.12780">
    <property type="entry name" value="N-terminal domain of ligase-like"/>
    <property type="match status" value="1"/>
</dbReference>
<dbReference type="Pfam" id="PF00550">
    <property type="entry name" value="PP-binding"/>
    <property type="match status" value="1"/>
</dbReference>
<dbReference type="InterPro" id="IPR020806">
    <property type="entry name" value="PKS_PP-bd"/>
</dbReference>
<dbReference type="GO" id="GO:0072330">
    <property type="term" value="P:monocarboxylic acid biosynthetic process"/>
    <property type="evidence" value="ECO:0007669"/>
    <property type="project" value="UniProtKB-ARBA"/>
</dbReference>
<dbReference type="InterPro" id="IPR020845">
    <property type="entry name" value="AMP-binding_CS"/>
</dbReference>
<dbReference type="RefSeq" id="WP_075134983.1">
    <property type="nucleotide sequence ID" value="NZ_MSIF01000011.1"/>
</dbReference>
<evidence type="ECO:0000256" key="1">
    <source>
        <dbReference type="ARBA" id="ARBA00001957"/>
    </source>
</evidence>
<feature type="domain" description="Carrier" evidence="5">
    <location>
        <begin position="932"/>
        <end position="1007"/>
    </location>
</feature>
<sequence length="1285" mass="141295">MELVEHSDSVGRETAGEPRAGKSLGDLFLDEVRRQPDRIAVVRDGESLTYRELGERAAGVAAQLRELGLRADDRIGLFVEPSVELMVGAWGILLAGGAYLPLSPEYPEERLRYMIEDARVTIVLAQEELTGRVAELAPAGTTVLTPGDGPPGAPPTVSDRDLAYVIYTSGSTGKPKGVMIEHRSVVSQLRWLSDTHGLGAGTVVLQKTPMSFDAAQWEILAPARGATVVMGSPGVYRDPERLIETIRAHGVTAIQCVPTLLQALLDTEEFTEATSLTQIFSGGEALSRTLATQCLDALPWCDLINLYGPTECTINSSAHVVDPATVAQGPLTVSIGAPVTGTTYAVLDAQQRPVSVGEVGELHIGGIQLARGYLHRPDLTAERFVDITVPGTGHTRWFRSGDLVSWNADGTVGFVGRADNQVKLRGFRVELDEIRLAIEEHDWVRNAAVIVRQDERSGFQNLIACIELNPKEAALMDQGNHGAHHQSKDNKLAVRTQLSNPGRRTAEDLAGRPSVELPGRDATALQRRWVFQRKTYRFFEGGPVSRDDVVGLLGRRPAGSESREVSSLTFEGFGEIMRSFGDCISGERLLPKYAYASPGSLYATQLYVEVNGIGGLDPGFYYYHPGDHRLVLITPTAAAGQPYVRAHFLGKRGAIEPVYSNNIQEVLEIETGHMVGLFEEYLPLFGLTLREREFTPAVRNDLDCAEDDFYLGSFEFAPYERNRPDDDLDLYVQVHPGKVADLPAGHYHFHGGELTRISDELVQKKHVIAINQHVYDRSSIGVTVISRTGHDWLNYIDLGRILQRLQMNELNLGFMSCGYSSKTGYDLPAAKRIRAILTESGHTDGPSYFFVGGRVSDEQIFDRGMREDVVHMKGPAEMVRDDLVNFLPDYMIPNKVVVFDRLPLTANGKIDVRELEASPRTEVNSKDRPFAAPRTNTEHRVCALWKKVLKLETVSVNDDFFSCGGNSLVAVRLVKELNKEFGGALPLQVLFESSTAEKLARRIDEDAEAASRLVPLCSGGPGEHRPVYCWPGLGGYTMNLRLLAGSVELDRPVYGVQAHGINPGEVPYPTIREMAAQDVRMIRERQPHGPYTLWGYSFGARVAFESAYQLERAGQRVDNLFLIAPGSPKLRESGDGSHGYANRAFLTILFSVFAGTIEGPVLARCLESVTDDESFTAFVTSRFPELDGDVVARIVAIVRQTHEFTYSFHELAQRRIDAPITVFRASGDDYSFLENSSGYSATAPLFVDLAADHYSLLKEAGIGELVGLIRSRLGADQHDQHDQAA</sequence>
<dbReference type="Proteomes" id="UP000185696">
    <property type="component" value="Unassembled WGS sequence"/>
</dbReference>
<dbReference type="PROSITE" id="PS50075">
    <property type="entry name" value="CARRIER"/>
    <property type="match status" value="1"/>
</dbReference>
<dbReference type="GO" id="GO:0016491">
    <property type="term" value="F:oxidoreductase activity"/>
    <property type="evidence" value="ECO:0007669"/>
    <property type="project" value="InterPro"/>
</dbReference>
<dbReference type="InterPro" id="IPR000415">
    <property type="entry name" value="Nitroreductase-like"/>
</dbReference>
<dbReference type="InterPro" id="IPR006162">
    <property type="entry name" value="Ppantetheine_attach_site"/>
</dbReference>
<dbReference type="SUPFAM" id="SSF47336">
    <property type="entry name" value="ACP-like"/>
    <property type="match status" value="1"/>
</dbReference>
<organism evidence="6 7">
    <name type="scientific">Actinophytocola xinjiangensis</name>
    <dbReference type="NCBI Taxonomy" id="485602"/>
    <lineage>
        <taxon>Bacteria</taxon>
        <taxon>Bacillati</taxon>
        <taxon>Actinomycetota</taxon>
        <taxon>Actinomycetes</taxon>
        <taxon>Pseudonocardiales</taxon>
        <taxon>Pseudonocardiaceae</taxon>
    </lineage>
</organism>
<dbReference type="GO" id="GO:0043041">
    <property type="term" value="P:amino acid activation for nonribosomal peptide biosynthetic process"/>
    <property type="evidence" value="ECO:0007669"/>
    <property type="project" value="TreeGrafter"/>
</dbReference>
<keyword evidence="7" id="KW-1185">Reference proteome</keyword>
<dbReference type="GO" id="GO:0005737">
    <property type="term" value="C:cytoplasm"/>
    <property type="evidence" value="ECO:0007669"/>
    <property type="project" value="TreeGrafter"/>
</dbReference>
<dbReference type="Gene3D" id="3.40.50.1820">
    <property type="entry name" value="alpha/beta hydrolase"/>
    <property type="match status" value="1"/>
</dbReference>
<dbReference type="Pfam" id="PF00975">
    <property type="entry name" value="Thioesterase"/>
    <property type="match status" value="1"/>
</dbReference>
<dbReference type="GO" id="GO:0044550">
    <property type="term" value="P:secondary metabolite biosynthetic process"/>
    <property type="evidence" value="ECO:0007669"/>
    <property type="project" value="TreeGrafter"/>
</dbReference>
<comment type="cofactor">
    <cofactor evidence="1">
        <name>pantetheine 4'-phosphate</name>
        <dbReference type="ChEBI" id="CHEBI:47942"/>
    </cofactor>
</comment>
<evidence type="ECO:0000259" key="5">
    <source>
        <dbReference type="PROSITE" id="PS50075"/>
    </source>
</evidence>
<evidence type="ECO:0000256" key="4">
    <source>
        <dbReference type="SAM" id="MobiDB-lite"/>
    </source>
</evidence>
<dbReference type="SUPFAM" id="SSF56801">
    <property type="entry name" value="Acetyl-CoA synthetase-like"/>
    <property type="match status" value="1"/>
</dbReference>
<dbReference type="CDD" id="cd05930">
    <property type="entry name" value="A_NRPS"/>
    <property type="match status" value="1"/>
</dbReference>
<dbReference type="InterPro" id="IPR036736">
    <property type="entry name" value="ACP-like_sf"/>
</dbReference>
<dbReference type="Gene3D" id="3.30.300.30">
    <property type="match status" value="2"/>
</dbReference>
<keyword evidence="3" id="KW-0597">Phosphoprotein</keyword>
<dbReference type="Gene3D" id="3.40.109.10">
    <property type="entry name" value="NADH Oxidase"/>
    <property type="match status" value="1"/>
</dbReference>
<dbReference type="InterPro" id="IPR009081">
    <property type="entry name" value="PP-bd_ACP"/>
</dbReference>
<dbReference type="InterPro" id="IPR045851">
    <property type="entry name" value="AMP-bd_C_sf"/>
</dbReference>
<dbReference type="Pfam" id="PF00501">
    <property type="entry name" value="AMP-binding"/>
    <property type="match status" value="1"/>
</dbReference>
<evidence type="ECO:0000256" key="2">
    <source>
        <dbReference type="ARBA" id="ARBA00022450"/>
    </source>
</evidence>
<dbReference type="InterPro" id="IPR042099">
    <property type="entry name" value="ANL_N_sf"/>
</dbReference>
<name>A0A7Z0WJL9_9PSEU</name>
<gene>
    <name evidence="6" type="ORF">BLA60_22780</name>
</gene>
<reference evidence="6 7" key="1">
    <citation type="submission" date="2016-12" db="EMBL/GenBank/DDBJ databases">
        <title>The draft genome sequence of Actinophytocola xinjiangensis.</title>
        <authorList>
            <person name="Wang W."/>
            <person name="Yuan L."/>
        </authorList>
    </citation>
    <scope>NUCLEOTIDE SEQUENCE [LARGE SCALE GENOMIC DNA]</scope>
    <source>
        <strain evidence="6 7">CGMCC 4.4663</strain>
    </source>
</reference>
<dbReference type="NCBIfam" id="TIGR01733">
    <property type="entry name" value="AA-adenyl-dom"/>
    <property type="match status" value="1"/>
</dbReference>
<accession>A0A7Z0WJL9</accession>
<dbReference type="GO" id="GO:0031177">
    <property type="term" value="F:phosphopantetheine binding"/>
    <property type="evidence" value="ECO:0007669"/>
    <property type="project" value="InterPro"/>
</dbReference>
<dbReference type="PANTHER" id="PTHR45527:SF1">
    <property type="entry name" value="FATTY ACID SYNTHASE"/>
    <property type="match status" value="1"/>
</dbReference>
<dbReference type="SUPFAM" id="SSF53474">
    <property type="entry name" value="alpha/beta-Hydrolases"/>
    <property type="match status" value="1"/>
</dbReference>